<reference evidence="5 6" key="1">
    <citation type="submission" date="2022-04" db="EMBL/GenBank/DDBJ databases">
        <title>Genome sequence of C. roseum typestrain.</title>
        <authorList>
            <person name="Poehlein A."/>
            <person name="Schoch T."/>
            <person name="Duerre P."/>
            <person name="Daniel R."/>
        </authorList>
    </citation>
    <scope>NUCLEOTIDE SEQUENCE [LARGE SCALE GENOMIC DNA]</scope>
    <source>
        <strain evidence="5 6">DSM 7320</strain>
    </source>
</reference>
<dbReference type="Pfam" id="PF05105">
    <property type="entry name" value="Phage_holin_4_1"/>
    <property type="match status" value="1"/>
</dbReference>
<dbReference type="STRING" id="84029.CROST_25480"/>
<keyword evidence="3" id="KW-1133">Transmembrane helix</keyword>
<keyword evidence="2" id="KW-0812">Transmembrane</keyword>
<dbReference type="GO" id="GO:0016020">
    <property type="term" value="C:membrane"/>
    <property type="evidence" value="ECO:0007669"/>
    <property type="project" value="UniProtKB-SubCell"/>
</dbReference>
<dbReference type="NCBIfam" id="TIGR01593">
    <property type="entry name" value="holin_tox_secr"/>
    <property type="match status" value="1"/>
</dbReference>
<evidence type="ECO:0000313" key="5">
    <source>
        <dbReference type="EMBL" id="URZ11720.1"/>
    </source>
</evidence>
<dbReference type="Proteomes" id="UP000190951">
    <property type="component" value="Chromosome"/>
</dbReference>
<evidence type="ECO:0000313" key="6">
    <source>
        <dbReference type="Proteomes" id="UP000190951"/>
    </source>
</evidence>
<organism evidence="5 6">
    <name type="scientific">Clostridium felsineum</name>
    <dbReference type="NCBI Taxonomy" id="36839"/>
    <lineage>
        <taxon>Bacteria</taxon>
        <taxon>Bacillati</taxon>
        <taxon>Bacillota</taxon>
        <taxon>Clostridia</taxon>
        <taxon>Eubacteriales</taxon>
        <taxon>Clostridiaceae</taxon>
        <taxon>Clostridium</taxon>
    </lineage>
</organism>
<proteinExistence type="predicted"/>
<dbReference type="EMBL" id="CP096983">
    <property type="protein sequence ID" value="URZ11720.1"/>
    <property type="molecule type" value="Genomic_DNA"/>
</dbReference>
<dbReference type="AlphaFoldDB" id="A0A1S8L4V3"/>
<evidence type="ECO:0000256" key="2">
    <source>
        <dbReference type="ARBA" id="ARBA00022692"/>
    </source>
</evidence>
<name>A0A1S8L4V3_9CLOT</name>
<gene>
    <name evidence="5" type="ORF">CROST_024370</name>
</gene>
<accession>A0A1S8L4V3</accession>
<evidence type="ECO:0000256" key="1">
    <source>
        <dbReference type="ARBA" id="ARBA00004141"/>
    </source>
</evidence>
<protein>
    <submittedName>
        <fullName evidence="5">Uncharacterized protein</fullName>
    </submittedName>
</protein>
<evidence type="ECO:0000256" key="3">
    <source>
        <dbReference type="ARBA" id="ARBA00022989"/>
    </source>
</evidence>
<dbReference type="KEGG" id="crw:CROST_024370"/>
<dbReference type="RefSeq" id="WP_077834014.1">
    <property type="nucleotide sequence ID" value="NZ_CP096983.1"/>
</dbReference>
<keyword evidence="4" id="KW-0472">Membrane</keyword>
<sequence length="125" mass="14336">MLGVIFTCMQGMSSYMFGSWDTPLMVLIFFMIIDYLGDIVISAVEKKLNFRQCYMGIAKILSILVVIIVAVLLDRLVNKGTWLFRTFTCYFYVANEGINILENCSKLGLPMPEKLMRTLEDLKNK</sequence>
<keyword evidence="6" id="KW-1185">Reference proteome</keyword>
<evidence type="ECO:0000256" key="4">
    <source>
        <dbReference type="ARBA" id="ARBA00023136"/>
    </source>
</evidence>
<comment type="subcellular location">
    <subcellularLocation>
        <location evidence="1">Membrane</location>
        <topology evidence="1">Multi-pass membrane protein</topology>
    </subcellularLocation>
</comment>
<dbReference type="InterPro" id="IPR006480">
    <property type="entry name" value="Phage_holin_4_1"/>
</dbReference>